<feature type="disulfide bond" evidence="6">
    <location>
        <begin position="412"/>
        <end position="432"/>
    </location>
</feature>
<keyword evidence="12" id="KW-1185">Reference proteome</keyword>
<proteinExistence type="predicted"/>
<keyword evidence="1" id="KW-0645">Protease</keyword>
<feature type="active site" evidence="7">
    <location>
        <position position="291"/>
    </location>
</feature>
<evidence type="ECO:0000256" key="1">
    <source>
        <dbReference type="ARBA" id="ARBA00022670"/>
    </source>
</evidence>
<dbReference type="SUPFAM" id="SSF55486">
    <property type="entry name" value="Metalloproteases ('zincins'), catalytic domain"/>
    <property type="match status" value="1"/>
</dbReference>
<feature type="domain" description="Disintegrin" evidence="9">
    <location>
        <begin position="354"/>
        <end position="440"/>
    </location>
</feature>
<dbReference type="PROSITE" id="PS50215">
    <property type="entry name" value="ADAM_MEPRO"/>
    <property type="match status" value="1"/>
</dbReference>
<feature type="binding site" evidence="7">
    <location>
        <position position="294"/>
    </location>
    <ligand>
        <name>Zn(2+)</name>
        <dbReference type="ChEBI" id="CHEBI:29105"/>
        <note>catalytic</note>
    </ligand>
</feature>
<evidence type="ECO:0000313" key="11">
    <source>
        <dbReference type="EMBL" id="RWS03695.1"/>
    </source>
</evidence>
<feature type="binding site" evidence="7">
    <location>
        <position position="300"/>
    </location>
    <ligand>
        <name>Zn(2+)</name>
        <dbReference type="ChEBI" id="CHEBI:29105"/>
        <note>catalytic</note>
    </ligand>
</feature>
<dbReference type="InterPro" id="IPR034027">
    <property type="entry name" value="Reprolysin_adamalysin"/>
</dbReference>
<keyword evidence="2" id="KW-0378">Hydrolase</keyword>
<evidence type="ECO:0000256" key="4">
    <source>
        <dbReference type="ARBA" id="ARBA00023049"/>
    </source>
</evidence>
<dbReference type="Pfam" id="PF08516">
    <property type="entry name" value="ADAM_CR"/>
    <property type="match status" value="1"/>
</dbReference>
<evidence type="ECO:0000256" key="7">
    <source>
        <dbReference type="PROSITE-ProRule" id="PRU00276"/>
    </source>
</evidence>
<evidence type="ECO:0000313" key="12">
    <source>
        <dbReference type="Proteomes" id="UP000285301"/>
    </source>
</evidence>
<dbReference type="GO" id="GO:0046872">
    <property type="term" value="F:metal ion binding"/>
    <property type="evidence" value="ECO:0007669"/>
    <property type="project" value="UniProtKB-KW"/>
</dbReference>
<dbReference type="EMBL" id="NCKU01006252">
    <property type="protein sequence ID" value="RWS03695.1"/>
    <property type="molecule type" value="Genomic_DNA"/>
</dbReference>
<keyword evidence="4" id="KW-0482">Metalloprotease</keyword>
<evidence type="ECO:0000256" key="5">
    <source>
        <dbReference type="ARBA" id="ARBA00023157"/>
    </source>
</evidence>
<dbReference type="FunFam" id="3.40.390.10:FF:000002">
    <property type="entry name" value="Disintegrin and metalloproteinase domain-containing protein 22"/>
    <property type="match status" value="1"/>
</dbReference>
<feature type="chain" id="PRO_5018579255" description="Disintegrin and metalloproteinase domain-containing protein 12-like protein" evidence="8">
    <location>
        <begin position="20"/>
        <end position="566"/>
    </location>
</feature>
<dbReference type="InterPro" id="IPR001762">
    <property type="entry name" value="Disintegrin_dom"/>
</dbReference>
<evidence type="ECO:0000256" key="6">
    <source>
        <dbReference type="PROSITE-ProRule" id="PRU00068"/>
    </source>
</evidence>
<dbReference type="CDD" id="cd04269">
    <property type="entry name" value="ZnMc_adamalysin_II_like"/>
    <property type="match status" value="1"/>
</dbReference>
<dbReference type="InterPro" id="IPR024079">
    <property type="entry name" value="MetalloPept_cat_dom_sf"/>
</dbReference>
<sequence>MIFAFLIIVHLCFICVSNAFDSDESNQIISPTINCETQSCEHLIVSFVAFEEKFVIDLYENIHLGNAPNSNCRYFIGGKVSEEDNEDWAAASVCDERLKCSFVKSSRIYQIETDTERNVTTIKREAREKRRKLSKRSLAKGQKIQNISQNSKHRFLELVIVNDYQVFTKLRKDTKKVVEMNKELANMINAIFSQLNVIIALVDVVTWSKANKIKFSSYAMDSLEKFLEYRREELLPKVKHDFAILLTGEKFNRVVSGKAFIKSVCDLHYGGTIVHYKNTSLHLTAALASHEIGHGFGMKHDSSRCKCNSSCIMDAEFEDKPPTQWSSCSKEVMKKAFNDSDFMCLLNKPNSTLNSLCGNGMLDANEECDCIEDFCSRCCDRKTCKLRKGAECGTGECCDWNTCKVSNSKKVCREAKNECDMSDFCDGKSEFCPADKYLPDGHSCSGSRCYDGECNSNENQCKLLWGSKAQIADDVCFKNNLRGKFNGHCGFDVETKSYTPCDKENVKCGLLFCSTLARKLKYSGDYISMFLSKRTIVVGRKWKVCRSASFISSRGNKNPGLVPNGN</sequence>
<dbReference type="OrthoDB" id="5951731at2759"/>
<dbReference type="PROSITE" id="PS50214">
    <property type="entry name" value="DISINTEGRIN_2"/>
    <property type="match status" value="1"/>
</dbReference>
<dbReference type="Pfam" id="PF01421">
    <property type="entry name" value="Reprolysin"/>
    <property type="match status" value="1"/>
</dbReference>
<dbReference type="GO" id="GO:0006509">
    <property type="term" value="P:membrane protein ectodomain proteolysis"/>
    <property type="evidence" value="ECO:0007669"/>
    <property type="project" value="TreeGrafter"/>
</dbReference>
<dbReference type="Gene3D" id="3.40.390.10">
    <property type="entry name" value="Collagenase (Catalytic Domain)"/>
    <property type="match status" value="1"/>
</dbReference>
<dbReference type="AlphaFoldDB" id="A0A3S3RRM2"/>
<feature type="signal peptide" evidence="8">
    <location>
        <begin position="1"/>
        <end position="19"/>
    </location>
</feature>
<dbReference type="SMART" id="SM00608">
    <property type="entry name" value="ACR"/>
    <property type="match status" value="1"/>
</dbReference>
<feature type="non-terminal residue" evidence="11">
    <location>
        <position position="566"/>
    </location>
</feature>
<dbReference type="InterPro" id="IPR006586">
    <property type="entry name" value="ADAM_Cys-rich"/>
</dbReference>
<feature type="domain" description="Peptidase M12B" evidence="10">
    <location>
        <begin position="154"/>
        <end position="349"/>
    </location>
</feature>
<dbReference type="Pfam" id="PF00200">
    <property type="entry name" value="Disintegrin"/>
    <property type="match status" value="1"/>
</dbReference>
<keyword evidence="7" id="KW-0479">Metal-binding</keyword>
<name>A0A3S3RRM2_9ACAR</name>
<dbReference type="PANTHER" id="PTHR11905">
    <property type="entry name" value="ADAM A DISINTEGRIN AND METALLOPROTEASE DOMAIN"/>
    <property type="match status" value="1"/>
</dbReference>
<protein>
    <recommendedName>
        <fullName evidence="13">Disintegrin and metalloproteinase domain-containing protein 12-like protein</fullName>
    </recommendedName>
</protein>
<keyword evidence="5 6" id="KW-1015">Disulfide bond</keyword>
<evidence type="ECO:0000256" key="2">
    <source>
        <dbReference type="ARBA" id="ARBA00022801"/>
    </source>
</evidence>
<dbReference type="STRING" id="1965070.A0A3S3RRM2"/>
<dbReference type="Gene3D" id="4.10.70.10">
    <property type="entry name" value="Disintegrin domain"/>
    <property type="match status" value="1"/>
</dbReference>
<evidence type="ECO:0000259" key="10">
    <source>
        <dbReference type="PROSITE" id="PS50215"/>
    </source>
</evidence>
<dbReference type="SMART" id="SM00050">
    <property type="entry name" value="DISIN"/>
    <property type="match status" value="1"/>
</dbReference>
<dbReference type="Proteomes" id="UP000285301">
    <property type="component" value="Unassembled WGS sequence"/>
</dbReference>
<evidence type="ECO:0000259" key="9">
    <source>
        <dbReference type="PROSITE" id="PS50214"/>
    </source>
</evidence>
<dbReference type="SUPFAM" id="SSF57552">
    <property type="entry name" value="Blood coagulation inhibitor (disintegrin)"/>
    <property type="match status" value="1"/>
</dbReference>
<evidence type="ECO:0000256" key="8">
    <source>
        <dbReference type="SAM" id="SignalP"/>
    </source>
</evidence>
<comment type="caution">
    <text evidence="11">The sequence shown here is derived from an EMBL/GenBank/DDBJ whole genome shotgun (WGS) entry which is preliminary data.</text>
</comment>
<dbReference type="InterPro" id="IPR001590">
    <property type="entry name" value="Peptidase_M12B"/>
</dbReference>
<dbReference type="PANTHER" id="PTHR11905:SF159">
    <property type="entry name" value="ADAM METALLOPROTEASE"/>
    <property type="match status" value="1"/>
</dbReference>
<reference evidence="11 12" key="1">
    <citation type="journal article" date="2018" name="Gigascience">
        <title>Genomes of trombidid mites reveal novel predicted allergens and laterally-transferred genes associated with secondary metabolism.</title>
        <authorList>
            <person name="Dong X."/>
            <person name="Chaisiri K."/>
            <person name="Xia D."/>
            <person name="Armstrong S.D."/>
            <person name="Fang Y."/>
            <person name="Donnelly M.J."/>
            <person name="Kadowaki T."/>
            <person name="McGarry J.W."/>
            <person name="Darby A.C."/>
            <person name="Makepeace B.L."/>
        </authorList>
    </citation>
    <scope>NUCLEOTIDE SEQUENCE [LARGE SCALE GENOMIC DNA]</scope>
    <source>
        <strain evidence="11">UoL-WK</strain>
    </source>
</reference>
<dbReference type="InterPro" id="IPR036436">
    <property type="entry name" value="Disintegrin_dom_sf"/>
</dbReference>
<feature type="binding site" evidence="7">
    <location>
        <position position="290"/>
    </location>
    <ligand>
        <name>Zn(2+)</name>
        <dbReference type="ChEBI" id="CHEBI:29105"/>
        <note>catalytic</note>
    </ligand>
</feature>
<gene>
    <name evidence="11" type="ORF">B4U79_01390</name>
</gene>
<keyword evidence="3 7" id="KW-0862">Zinc</keyword>
<accession>A0A3S3RRM2</accession>
<dbReference type="GO" id="GO:0004222">
    <property type="term" value="F:metalloendopeptidase activity"/>
    <property type="evidence" value="ECO:0007669"/>
    <property type="project" value="InterPro"/>
</dbReference>
<comment type="caution">
    <text evidence="7">Lacks conserved residue(s) required for the propagation of feature annotation.</text>
</comment>
<keyword evidence="8" id="KW-0732">Signal</keyword>
<evidence type="ECO:0008006" key="13">
    <source>
        <dbReference type="Google" id="ProtNLM"/>
    </source>
</evidence>
<evidence type="ECO:0000256" key="3">
    <source>
        <dbReference type="ARBA" id="ARBA00022833"/>
    </source>
</evidence>
<organism evidence="11 12">
    <name type="scientific">Dinothrombium tinctorium</name>
    <dbReference type="NCBI Taxonomy" id="1965070"/>
    <lineage>
        <taxon>Eukaryota</taxon>
        <taxon>Metazoa</taxon>
        <taxon>Ecdysozoa</taxon>
        <taxon>Arthropoda</taxon>
        <taxon>Chelicerata</taxon>
        <taxon>Arachnida</taxon>
        <taxon>Acari</taxon>
        <taxon>Acariformes</taxon>
        <taxon>Trombidiformes</taxon>
        <taxon>Prostigmata</taxon>
        <taxon>Anystina</taxon>
        <taxon>Parasitengona</taxon>
        <taxon>Trombidioidea</taxon>
        <taxon>Trombidiidae</taxon>
        <taxon>Dinothrombium</taxon>
    </lineage>
</organism>